<evidence type="ECO:0000313" key="1">
    <source>
        <dbReference type="EMBL" id="MFC0222540.1"/>
    </source>
</evidence>
<comment type="caution">
    <text evidence="1">The sequence shown here is derived from an EMBL/GenBank/DDBJ whole genome shotgun (WGS) entry which is preliminary data.</text>
</comment>
<protein>
    <recommendedName>
        <fullName evidence="3">DUF4245 domain-containing protein</fullName>
    </recommendedName>
</protein>
<evidence type="ECO:0000313" key="2">
    <source>
        <dbReference type="Proteomes" id="UP001589698"/>
    </source>
</evidence>
<evidence type="ECO:0008006" key="3">
    <source>
        <dbReference type="Google" id="ProtNLM"/>
    </source>
</evidence>
<name>A0ABV6E0M8_9ACTN</name>
<reference evidence="1 2" key="1">
    <citation type="submission" date="2024-09" db="EMBL/GenBank/DDBJ databases">
        <authorList>
            <person name="Sun Q."/>
            <person name="Mori K."/>
        </authorList>
    </citation>
    <scope>NUCLEOTIDE SEQUENCE [LARGE SCALE GENOMIC DNA]</scope>
    <source>
        <strain evidence="1 2">CCM 8654</strain>
    </source>
</reference>
<sequence>MRWRGPVVLVALATVGALGGFGLSLAVAEHPVDGGTAAPVAAQSPSLPVDPVPEILPDPATPALRPDLPMTRQVVGAGDFRMSIPVPRGWRFSENSLNEWQWRPPDQPPFGYVLRVEQVLSNRRSIAWTLERRIDELDEDEQNVRVLGRTPSSLHFSYVTSNHLRHGYLRWIDLTGSDNAQVEVAVTGRTADQDGMARLIERVADGIRLG</sequence>
<dbReference type="RefSeq" id="WP_378518191.1">
    <property type="nucleotide sequence ID" value="NZ_CBCSDI010000002.1"/>
</dbReference>
<keyword evidence="2" id="KW-1185">Reference proteome</keyword>
<dbReference type="Proteomes" id="UP001589698">
    <property type="component" value="Unassembled WGS sequence"/>
</dbReference>
<dbReference type="EMBL" id="JBHLXH010000001">
    <property type="protein sequence ID" value="MFC0222540.1"/>
    <property type="molecule type" value="Genomic_DNA"/>
</dbReference>
<gene>
    <name evidence="1" type="ORF">ACFFJG_08610</name>
</gene>
<accession>A0ABV6E0M8</accession>
<proteinExistence type="predicted"/>
<organism evidence="1 2">
    <name type="scientific">Nocardioides zeicaulis</name>
    <dbReference type="NCBI Taxonomy" id="1776857"/>
    <lineage>
        <taxon>Bacteria</taxon>
        <taxon>Bacillati</taxon>
        <taxon>Actinomycetota</taxon>
        <taxon>Actinomycetes</taxon>
        <taxon>Propionibacteriales</taxon>
        <taxon>Nocardioidaceae</taxon>
        <taxon>Nocardioides</taxon>
    </lineage>
</organism>